<name>A0ABS1KYJ2_9BACT</name>
<keyword evidence="3" id="KW-0804">Transcription</keyword>
<dbReference type="InterPro" id="IPR050204">
    <property type="entry name" value="AraC_XylS_family_regulators"/>
</dbReference>
<organism evidence="5 6">
    <name type="scientific">Chryseolinea lacunae</name>
    <dbReference type="NCBI Taxonomy" id="2801331"/>
    <lineage>
        <taxon>Bacteria</taxon>
        <taxon>Pseudomonadati</taxon>
        <taxon>Bacteroidota</taxon>
        <taxon>Cytophagia</taxon>
        <taxon>Cytophagales</taxon>
        <taxon>Fulvivirgaceae</taxon>
        <taxon>Chryseolinea</taxon>
    </lineage>
</organism>
<keyword evidence="2" id="KW-0238">DNA-binding</keyword>
<dbReference type="Pfam" id="PF12833">
    <property type="entry name" value="HTH_18"/>
    <property type="match status" value="1"/>
</dbReference>
<dbReference type="RefSeq" id="WP_202014177.1">
    <property type="nucleotide sequence ID" value="NZ_JAERRB010000011.1"/>
</dbReference>
<keyword evidence="6" id="KW-1185">Reference proteome</keyword>
<dbReference type="EMBL" id="JAERRB010000011">
    <property type="protein sequence ID" value="MBL0744521.1"/>
    <property type="molecule type" value="Genomic_DNA"/>
</dbReference>
<keyword evidence="1" id="KW-0805">Transcription regulation</keyword>
<evidence type="ECO:0000313" key="6">
    <source>
        <dbReference type="Proteomes" id="UP000613030"/>
    </source>
</evidence>
<dbReference type="InterPro" id="IPR018060">
    <property type="entry name" value="HTH_AraC"/>
</dbReference>
<dbReference type="InterPro" id="IPR009057">
    <property type="entry name" value="Homeodomain-like_sf"/>
</dbReference>
<dbReference type="Pfam" id="PF20240">
    <property type="entry name" value="DUF6597"/>
    <property type="match status" value="1"/>
</dbReference>
<dbReference type="PROSITE" id="PS01124">
    <property type="entry name" value="HTH_ARAC_FAMILY_2"/>
    <property type="match status" value="1"/>
</dbReference>
<dbReference type="Proteomes" id="UP000613030">
    <property type="component" value="Unassembled WGS sequence"/>
</dbReference>
<dbReference type="Gene3D" id="1.10.10.60">
    <property type="entry name" value="Homeodomain-like"/>
    <property type="match status" value="1"/>
</dbReference>
<dbReference type="SMART" id="SM00342">
    <property type="entry name" value="HTH_ARAC"/>
    <property type="match status" value="1"/>
</dbReference>
<protein>
    <submittedName>
        <fullName evidence="5">AraC family transcriptional regulator</fullName>
    </submittedName>
</protein>
<comment type="caution">
    <text evidence="5">The sequence shown here is derived from an EMBL/GenBank/DDBJ whole genome shotgun (WGS) entry which is preliminary data.</text>
</comment>
<evidence type="ECO:0000259" key="4">
    <source>
        <dbReference type="PROSITE" id="PS01124"/>
    </source>
</evidence>
<sequence length="272" mass="30976">MWMIKPSLPPPSLASVIQYYWIGHVPHGETIPTVFLPSTGCSSMLISFGKKHLKLRTFGERIVQTHKVVVMGQYYNNLEVIIPDDLDIIGILFRPTALNRFCGFNMDTLTHNILPGEDVFGNSVLQLSDRIAEADAEARRLRLVDDYFLKLFKHPNNVGPLVQEALHYIAAKKGNVQVSALADYFHVSGRLLEKRFREQVGISPKYMSKVVKFNTMLGILKSRPNIRWAELAYLAGYYDQSHMISAFIEFTGRTPVQYEGNDNEMTEFYLNA</sequence>
<dbReference type="PANTHER" id="PTHR46796">
    <property type="entry name" value="HTH-TYPE TRANSCRIPTIONAL ACTIVATOR RHAS-RELATED"/>
    <property type="match status" value="1"/>
</dbReference>
<proteinExistence type="predicted"/>
<evidence type="ECO:0000313" key="5">
    <source>
        <dbReference type="EMBL" id="MBL0744521.1"/>
    </source>
</evidence>
<dbReference type="InterPro" id="IPR046532">
    <property type="entry name" value="DUF6597"/>
</dbReference>
<evidence type="ECO:0000256" key="1">
    <source>
        <dbReference type="ARBA" id="ARBA00023015"/>
    </source>
</evidence>
<evidence type="ECO:0000256" key="3">
    <source>
        <dbReference type="ARBA" id="ARBA00023163"/>
    </source>
</evidence>
<evidence type="ECO:0000256" key="2">
    <source>
        <dbReference type="ARBA" id="ARBA00023125"/>
    </source>
</evidence>
<accession>A0ABS1KYJ2</accession>
<feature type="domain" description="HTH araC/xylS-type" evidence="4">
    <location>
        <begin position="163"/>
        <end position="261"/>
    </location>
</feature>
<dbReference type="SUPFAM" id="SSF46689">
    <property type="entry name" value="Homeodomain-like"/>
    <property type="match status" value="1"/>
</dbReference>
<gene>
    <name evidence="5" type="ORF">JI741_25025</name>
</gene>
<reference evidence="5 6" key="1">
    <citation type="submission" date="2021-01" db="EMBL/GenBank/DDBJ databases">
        <title>Chryseolinea sp. Jin1 Genome sequencing and assembly.</title>
        <authorList>
            <person name="Kim I."/>
        </authorList>
    </citation>
    <scope>NUCLEOTIDE SEQUENCE [LARGE SCALE GENOMIC DNA]</scope>
    <source>
        <strain evidence="5 6">Jin1</strain>
    </source>
</reference>